<dbReference type="STRING" id="299467.A0A443SR26"/>
<dbReference type="Pfam" id="PF00179">
    <property type="entry name" value="UQ_con"/>
    <property type="match status" value="1"/>
</dbReference>
<dbReference type="CDD" id="cd23814">
    <property type="entry name" value="UEV_AKTIP"/>
    <property type="match status" value="1"/>
</dbReference>
<dbReference type="InterPro" id="IPR000608">
    <property type="entry name" value="UBC"/>
</dbReference>
<dbReference type="SUPFAM" id="SSF54495">
    <property type="entry name" value="UBC-like"/>
    <property type="match status" value="1"/>
</dbReference>
<protein>
    <submittedName>
        <fullName evidence="2">AKT-interacting protein-like protein</fullName>
    </submittedName>
</protein>
<dbReference type="AlphaFoldDB" id="A0A443SR26"/>
<sequence>WFAVLFVDTGIYRGAVIRFTVQIPFDYPNCGPPDVFFEPIVFHPLINPKNGALITKYTFPDWICHERRICELFLFVKAMFTDLEIVLKEQLIEEDSCDSVAVFYATNFNLFKNDFSEFKRRVNESLDECRNKLYEIHSDDKNGINFGPWSPEIHEELRKKLISGQNITEVDEPNEHRGDCRSGLSWVQKGSSQMFSKFNC</sequence>
<keyword evidence="3" id="KW-1185">Reference proteome</keyword>
<dbReference type="Gene3D" id="3.10.110.10">
    <property type="entry name" value="Ubiquitin Conjugating Enzyme"/>
    <property type="match status" value="1"/>
</dbReference>
<dbReference type="PROSITE" id="PS50127">
    <property type="entry name" value="UBC_2"/>
    <property type="match status" value="1"/>
</dbReference>
<dbReference type="VEuPathDB" id="VectorBase:LDEU002064"/>
<feature type="domain" description="UBC core" evidence="1">
    <location>
        <begin position="1"/>
        <end position="131"/>
    </location>
</feature>
<comment type="caution">
    <text evidence="2">The sequence shown here is derived from an EMBL/GenBank/DDBJ whole genome shotgun (WGS) entry which is preliminary data.</text>
</comment>
<dbReference type="InterPro" id="IPR016135">
    <property type="entry name" value="UBQ-conjugating_enzyme/RWD"/>
</dbReference>
<evidence type="ECO:0000313" key="2">
    <source>
        <dbReference type="EMBL" id="RWS29974.1"/>
    </source>
</evidence>
<feature type="non-terminal residue" evidence="2">
    <location>
        <position position="1"/>
    </location>
</feature>
<reference evidence="2 3" key="1">
    <citation type="journal article" date="2018" name="Gigascience">
        <title>Genomes of trombidid mites reveal novel predicted allergens and laterally-transferred genes associated with secondary metabolism.</title>
        <authorList>
            <person name="Dong X."/>
            <person name="Chaisiri K."/>
            <person name="Xia D."/>
            <person name="Armstrong S.D."/>
            <person name="Fang Y."/>
            <person name="Donnelly M.J."/>
            <person name="Kadowaki T."/>
            <person name="McGarry J.W."/>
            <person name="Darby A.C."/>
            <person name="Makepeace B.L."/>
        </authorList>
    </citation>
    <scope>NUCLEOTIDE SEQUENCE [LARGE SCALE GENOMIC DNA]</scope>
    <source>
        <strain evidence="2">UoL-UT</strain>
    </source>
</reference>
<dbReference type="OrthoDB" id="5596422at2759"/>
<evidence type="ECO:0000259" key="1">
    <source>
        <dbReference type="PROSITE" id="PS50127"/>
    </source>
</evidence>
<dbReference type="EMBL" id="NCKV01000693">
    <property type="protein sequence ID" value="RWS29974.1"/>
    <property type="molecule type" value="Genomic_DNA"/>
</dbReference>
<gene>
    <name evidence="2" type="ORF">B4U80_10044</name>
</gene>
<dbReference type="Proteomes" id="UP000288716">
    <property type="component" value="Unassembled WGS sequence"/>
</dbReference>
<proteinExistence type="predicted"/>
<accession>A0A443SR26</accession>
<name>A0A443SR26_9ACAR</name>
<organism evidence="2 3">
    <name type="scientific">Leptotrombidium deliense</name>
    <dbReference type="NCBI Taxonomy" id="299467"/>
    <lineage>
        <taxon>Eukaryota</taxon>
        <taxon>Metazoa</taxon>
        <taxon>Ecdysozoa</taxon>
        <taxon>Arthropoda</taxon>
        <taxon>Chelicerata</taxon>
        <taxon>Arachnida</taxon>
        <taxon>Acari</taxon>
        <taxon>Acariformes</taxon>
        <taxon>Trombidiformes</taxon>
        <taxon>Prostigmata</taxon>
        <taxon>Anystina</taxon>
        <taxon>Parasitengona</taxon>
        <taxon>Trombiculoidea</taxon>
        <taxon>Trombiculidae</taxon>
        <taxon>Leptotrombidium</taxon>
    </lineage>
</organism>
<evidence type="ECO:0000313" key="3">
    <source>
        <dbReference type="Proteomes" id="UP000288716"/>
    </source>
</evidence>